<reference evidence="1 2" key="1">
    <citation type="submission" date="2019-05" db="EMBL/GenBank/DDBJ databases">
        <title>Complete genome sequencing of Anaerostipes rhamnosivorans.</title>
        <authorList>
            <person name="Bui T.P.N."/>
            <person name="de Vos W.M."/>
        </authorList>
    </citation>
    <scope>NUCLEOTIDE SEQUENCE [LARGE SCALE GENOMIC DNA]</scope>
    <source>
        <strain evidence="1 2">1y2</strain>
    </source>
</reference>
<dbReference type="KEGG" id="arf:AR1Y2_3083"/>
<keyword evidence="2" id="KW-1185">Reference proteome</keyword>
<sequence length="39" mass="4380">MGFIHLPVLLINAFPQCWSLRMAETPIPRAMIKGTVMVP</sequence>
<dbReference type="AlphaFoldDB" id="A0A4P8II52"/>
<evidence type="ECO:0000313" key="2">
    <source>
        <dbReference type="Proteomes" id="UP000298653"/>
    </source>
</evidence>
<name>A0A4P8II52_9FIRM</name>
<protein>
    <submittedName>
        <fullName evidence="1">Uncharacterized protein</fullName>
    </submittedName>
</protein>
<organism evidence="1 2">
    <name type="scientific">Anaerostipes rhamnosivorans</name>
    <dbReference type="NCBI Taxonomy" id="1229621"/>
    <lineage>
        <taxon>Bacteria</taxon>
        <taxon>Bacillati</taxon>
        <taxon>Bacillota</taxon>
        <taxon>Clostridia</taxon>
        <taxon>Lachnospirales</taxon>
        <taxon>Lachnospiraceae</taxon>
        <taxon>Anaerostipes</taxon>
    </lineage>
</organism>
<accession>A0A4P8II52</accession>
<gene>
    <name evidence="1" type="ORF">AR1Y2_3083</name>
</gene>
<proteinExistence type="predicted"/>
<evidence type="ECO:0000313" key="1">
    <source>
        <dbReference type="EMBL" id="QCP36537.1"/>
    </source>
</evidence>
<dbReference type="Proteomes" id="UP000298653">
    <property type="component" value="Chromosome"/>
</dbReference>
<dbReference type="EMBL" id="CP040058">
    <property type="protein sequence ID" value="QCP36537.1"/>
    <property type="molecule type" value="Genomic_DNA"/>
</dbReference>